<keyword evidence="13" id="KW-1185">Reference proteome</keyword>
<evidence type="ECO:0000256" key="7">
    <source>
        <dbReference type="ARBA" id="ARBA00022884"/>
    </source>
</evidence>
<comment type="subcellular location">
    <subcellularLocation>
        <location evidence="1">Nucleus</location>
    </subcellularLocation>
</comment>
<dbReference type="GO" id="GO:0003723">
    <property type="term" value="F:RNA binding"/>
    <property type="evidence" value="ECO:0007669"/>
    <property type="project" value="UniProtKB-KW"/>
</dbReference>
<dbReference type="InterPro" id="IPR000571">
    <property type="entry name" value="Znf_CCCH"/>
</dbReference>
<evidence type="ECO:0000256" key="1">
    <source>
        <dbReference type="ARBA" id="ARBA00004123"/>
    </source>
</evidence>
<evidence type="ECO:0000256" key="3">
    <source>
        <dbReference type="ARBA" id="ARBA00022723"/>
    </source>
</evidence>
<evidence type="ECO:0000256" key="9">
    <source>
        <dbReference type="PROSITE-ProRule" id="PRU00723"/>
    </source>
</evidence>
<dbReference type="PROSITE" id="PS50103">
    <property type="entry name" value="ZF_C3H1"/>
    <property type="match status" value="2"/>
</dbReference>
<keyword evidence="8" id="KW-0539">Nucleus</keyword>
<keyword evidence="3 9" id="KW-0479">Metal-binding</keyword>
<evidence type="ECO:0000259" key="11">
    <source>
        <dbReference type="PROSITE" id="PS50103"/>
    </source>
</evidence>
<dbReference type="PANTHER" id="PTHR23102:SF24">
    <property type="entry name" value="CLEAVAGE AND POLYADENYLATION SPECIFICITY FACTOR SUBUNIT 4"/>
    <property type="match status" value="1"/>
</dbReference>
<dbReference type="SMART" id="SM00356">
    <property type="entry name" value="ZnF_C3H1"/>
    <property type="match status" value="2"/>
</dbReference>
<protein>
    <submittedName>
        <fullName evidence="12">YTH1 family protein</fullName>
    </submittedName>
</protein>
<keyword evidence="2" id="KW-0507">mRNA processing</keyword>
<feature type="zinc finger region" description="C3H1-type" evidence="9">
    <location>
        <begin position="38"/>
        <end position="65"/>
    </location>
</feature>
<feature type="domain" description="C3H1-type" evidence="11">
    <location>
        <begin position="38"/>
        <end position="65"/>
    </location>
</feature>
<feature type="domain" description="C3H1-type" evidence="11">
    <location>
        <begin position="113"/>
        <end position="139"/>
    </location>
</feature>
<accession>A0A4Z1SMB5</accession>
<gene>
    <name evidence="12" type="ORF">GMRT_11702</name>
</gene>
<dbReference type="InterPro" id="IPR045348">
    <property type="entry name" value="CPSF4/Yth1"/>
</dbReference>
<dbReference type="Proteomes" id="UP000315496">
    <property type="component" value="Chromosome 4"/>
</dbReference>
<reference evidence="12 13" key="1">
    <citation type="submission" date="2019-05" db="EMBL/GenBank/DDBJ databases">
        <title>The compact genome of Giardia muris reveals important steps in the evolution of intestinal protozoan parasites.</title>
        <authorList>
            <person name="Xu F."/>
            <person name="Jimenez-Gonzalez A."/>
            <person name="Einarsson E."/>
            <person name="Astvaldsson A."/>
            <person name="Peirasmaki D."/>
            <person name="Eckmann L."/>
            <person name="Andersson J.O."/>
            <person name="Svard S.G."/>
            <person name="Jerlstrom-Hultqvist J."/>
        </authorList>
    </citation>
    <scope>NUCLEOTIDE SEQUENCE [LARGE SCALE GENOMIC DNA]</scope>
    <source>
        <strain evidence="12 13">Roberts-Thomson</strain>
    </source>
</reference>
<dbReference type="OrthoDB" id="1914176at2759"/>
<keyword evidence="4" id="KW-0677">Repeat</keyword>
<dbReference type="InterPro" id="IPR036855">
    <property type="entry name" value="Znf_CCCH_sf"/>
</dbReference>
<keyword evidence="7" id="KW-0694">RNA-binding</keyword>
<name>A0A4Z1SMB5_GIAMU</name>
<keyword evidence="6 9" id="KW-0862">Zinc</keyword>
<dbReference type="SUPFAM" id="SSF90229">
    <property type="entry name" value="CCCH zinc finger"/>
    <property type="match status" value="1"/>
</dbReference>
<evidence type="ECO:0000256" key="10">
    <source>
        <dbReference type="SAM" id="MobiDB-lite"/>
    </source>
</evidence>
<dbReference type="Gene3D" id="4.10.1000.10">
    <property type="entry name" value="Zinc finger, CCCH-type"/>
    <property type="match status" value="1"/>
</dbReference>
<organism evidence="12 13">
    <name type="scientific">Giardia muris</name>
    <dbReference type="NCBI Taxonomy" id="5742"/>
    <lineage>
        <taxon>Eukaryota</taxon>
        <taxon>Metamonada</taxon>
        <taxon>Diplomonadida</taxon>
        <taxon>Hexamitidae</taxon>
        <taxon>Giardiinae</taxon>
        <taxon>Giardia</taxon>
    </lineage>
</organism>
<feature type="compositionally biased region" description="Basic and acidic residues" evidence="10">
    <location>
        <begin position="237"/>
        <end position="253"/>
    </location>
</feature>
<evidence type="ECO:0000256" key="8">
    <source>
        <dbReference type="ARBA" id="ARBA00023242"/>
    </source>
</evidence>
<dbReference type="AlphaFoldDB" id="A0A4Z1SMB5"/>
<sequence length="260" mass="30249">MNFDQEETVKTRNGAVINEYISRGVSFYRNMETDSALKPHKTVCKHYLRDQCKMGEDCRFIHEYDISRIDMCKFRDECTNAYCFYNHGQERVNECPCHERGVCVHVHCTDAHSRYQICERYLAGFCPLGSKCEKRHPRMCGPISNVTRQGSKSLAYIGVCGRCNCFHVFNCEARSSHGPPDARKRKMQEGEVWKNFNRDGTVPCTKRHGGAPVLTPRHLFEYDEATFNKYREILRQISESERRDQDRTKHLGELDIDDAS</sequence>
<evidence type="ECO:0000313" key="13">
    <source>
        <dbReference type="Proteomes" id="UP000315496"/>
    </source>
</evidence>
<evidence type="ECO:0000256" key="2">
    <source>
        <dbReference type="ARBA" id="ARBA00022664"/>
    </source>
</evidence>
<feature type="region of interest" description="Disordered" evidence="10">
    <location>
        <begin position="237"/>
        <end position="260"/>
    </location>
</feature>
<evidence type="ECO:0000313" key="12">
    <source>
        <dbReference type="EMBL" id="TNJ26710.1"/>
    </source>
</evidence>
<evidence type="ECO:0000256" key="5">
    <source>
        <dbReference type="ARBA" id="ARBA00022771"/>
    </source>
</evidence>
<evidence type="ECO:0000256" key="6">
    <source>
        <dbReference type="ARBA" id="ARBA00022833"/>
    </source>
</evidence>
<evidence type="ECO:0000256" key="4">
    <source>
        <dbReference type="ARBA" id="ARBA00022737"/>
    </source>
</evidence>
<feature type="zinc finger region" description="C3H1-type" evidence="9">
    <location>
        <begin position="113"/>
        <end position="139"/>
    </location>
</feature>
<dbReference type="GO" id="GO:0005634">
    <property type="term" value="C:nucleus"/>
    <property type="evidence" value="ECO:0007669"/>
    <property type="project" value="UniProtKB-SubCell"/>
</dbReference>
<dbReference type="GO" id="GO:0006397">
    <property type="term" value="P:mRNA processing"/>
    <property type="evidence" value="ECO:0007669"/>
    <property type="project" value="UniProtKB-KW"/>
</dbReference>
<dbReference type="PANTHER" id="PTHR23102">
    <property type="entry name" value="CLEAVAGE AND POLYADENYLATION SPECIFICITY FACTOR SUBUNIT 4-RELATED"/>
    <property type="match status" value="1"/>
</dbReference>
<dbReference type="EMBL" id="VDLU01000004">
    <property type="protein sequence ID" value="TNJ26710.1"/>
    <property type="molecule type" value="Genomic_DNA"/>
</dbReference>
<dbReference type="GO" id="GO:0008270">
    <property type="term" value="F:zinc ion binding"/>
    <property type="evidence" value="ECO:0007669"/>
    <property type="project" value="UniProtKB-KW"/>
</dbReference>
<proteinExistence type="predicted"/>
<dbReference type="VEuPathDB" id="GiardiaDB:GMRT_11702"/>
<keyword evidence="5 9" id="KW-0863">Zinc-finger</keyword>
<comment type="caution">
    <text evidence="12">The sequence shown here is derived from an EMBL/GenBank/DDBJ whole genome shotgun (WGS) entry which is preliminary data.</text>
</comment>